<evidence type="ECO:0000313" key="2">
    <source>
        <dbReference type="EMBL" id="OCC16527.1"/>
    </source>
</evidence>
<dbReference type="SUPFAM" id="SSF54913">
    <property type="entry name" value="GlnB-like"/>
    <property type="match status" value="1"/>
</dbReference>
<dbReference type="Proteomes" id="UP000093080">
    <property type="component" value="Unassembled WGS sequence"/>
</dbReference>
<reference evidence="2 3" key="1">
    <citation type="submission" date="2016-06" db="EMBL/GenBank/DDBJ databases">
        <title>Respiratory ammonification of nitrate coupled to the oxidation of elemental sulfur in deep-sea autotrophic thermophilic bacteria.</title>
        <authorList>
            <person name="Slobodkina G.B."/>
            <person name="Mardanov A.V."/>
            <person name="Ravin N.V."/>
            <person name="Frolova A.A."/>
            <person name="Viryasiv M.B."/>
            <person name="Chernyh N.A."/>
            <person name="Bonch-Osmolovskaya E.A."/>
            <person name="Slobodkin A.I."/>
        </authorList>
    </citation>
    <scope>NUCLEOTIDE SEQUENCE [LARGE SCALE GENOMIC DNA]</scope>
    <source>
        <strain evidence="2 3">S69</strain>
    </source>
</reference>
<dbReference type="EMBL" id="MAGO01000001">
    <property type="protein sequence ID" value="OCC16527.1"/>
    <property type="molecule type" value="Genomic_DNA"/>
</dbReference>
<dbReference type="OrthoDB" id="37622at2"/>
<name>A0A1B9F9D0_9BACT</name>
<dbReference type="GO" id="GO:0005507">
    <property type="term" value="F:copper ion binding"/>
    <property type="evidence" value="ECO:0007669"/>
    <property type="project" value="TreeGrafter"/>
</dbReference>
<dbReference type="InterPro" id="IPR011322">
    <property type="entry name" value="N-reg_PII-like_a/b"/>
</dbReference>
<accession>A0A1B9F9D0</accession>
<gene>
    <name evidence="2" type="ORF">DBT_0344</name>
</gene>
<dbReference type="RefSeq" id="WP_067615758.1">
    <property type="nucleotide sequence ID" value="NZ_MAGO01000001.1"/>
</dbReference>
<dbReference type="InterPro" id="IPR004323">
    <property type="entry name" value="Ion_tolerance_CutA"/>
</dbReference>
<organism evidence="2 3">
    <name type="scientific">Dissulfuribacter thermophilus</name>
    <dbReference type="NCBI Taxonomy" id="1156395"/>
    <lineage>
        <taxon>Bacteria</taxon>
        <taxon>Pseudomonadati</taxon>
        <taxon>Thermodesulfobacteriota</taxon>
        <taxon>Dissulfuribacteria</taxon>
        <taxon>Dissulfuribacterales</taxon>
        <taxon>Dissulfuribacteraceae</taxon>
        <taxon>Dissulfuribacter</taxon>
    </lineage>
</organism>
<keyword evidence="3" id="KW-1185">Reference proteome</keyword>
<dbReference type="AlphaFoldDB" id="A0A1B9F9D0"/>
<evidence type="ECO:0000256" key="1">
    <source>
        <dbReference type="ARBA" id="ARBA00010169"/>
    </source>
</evidence>
<sequence>MDKSDSVIRILTTTSNKEEAERIGKALVEEGLCACVQVYGPILSIYPWKGNVERDEEWVLSIKTLGDKYKACEAEITRLHSYEVPQILAFQAEAVSQPYLEWMKAWISENEG</sequence>
<dbReference type="GO" id="GO:0010038">
    <property type="term" value="P:response to metal ion"/>
    <property type="evidence" value="ECO:0007669"/>
    <property type="project" value="InterPro"/>
</dbReference>
<proteinExistence type="inferred from homology"/>
<dbReference type="InterPro" id="IPR015867">
    <property type="entry name" value="N-reg_PII/ATP_PRibTrfase_C"/>
</dbReference>
<dbReference type="PANTHER" id="PTHR23419:SF8">
    <property type="entry name" value="FI09726P"/>
    <property type="match status" value="1"/>
</dbReference>
<dbReference type="STRING" id="1156395.DBT_0344"/>
<evidence type="ECO:0000313" key="3">
    <source>
        <dbReference type="Proteomes" id="UP000093080"/>
    </source>
</evidence>
<dbReference type="Pfam" id="PF03091">
    <property type="entry name" value="CutA1"/>
    <property type="match status" value="1"/>
</dbReference>
<comment type="caution">
    <text evidence="2">The sequence shown here is derived from an EMBL/GenBank/DDBJ whole genome shotgun (WGS) entry which is preliminary data.</text>
</comment>
<comment type="similarity">
    <text evidence="1">Belongs to the CutA family.</text>
</comment>
<dbReference type="Gene3D" id="3.30.70.120">
    <property type="match status" value="1"/>
</dbReference>
<protein>
    <submittedName>
        <fullName evidence="2">Periplasmic divalent cation tolerance protein CutA</fullName>
    </submittedName>
</protein>
<dbReference type="PANTHER" id="PTHR23419">
    <property type="entry name" value="DIVALENT CATION TOLERANCE CUTA-RELATED"/>
    <property type="match status" value="1"/>
</dbReference>